<dbReference type="PRINTS" id="PR01415">
    <property type="entry name" value="ANKYRIN"/>
</dbReference>
<dbReference type="SMART" id="SM00248">
    <property type="entry name" value="ANK"/>
    <property type="match status" value="5"/>
</dbReference>
<evidence type="ECO:0000313" key="4">
    <source>
        <dbReference type="EMBL" id="MBT9311610.1"/>
    </source>
</evidence>
<evidence type="ECO:0000313" key="5">
    <source>
        <dbReference type="Proteomes" id="UP001196661"/>
    </source>
</evidence>
<dbReference type="PROSITE" id="PS50088">
    <property type="entry name" value="ANK_REPEAT"/>
    <property type="match status" value="3"/>
</dbReference>
<reference evidence="4 5" key="1">
    <citation type="journal article" date="2021" name="Mar. Drugs">
        <title>Genome Reduction and Secondary Metabolism of the Marine Sponge-Associated Cyanobacterium Leptothoe.</title>
        <authorList>
            <person name="Konstantinou D."/>
            <person name="Popin R.V."/>
            <person name="Fewer D.P."/>
            <person name="Sivonen K."/>
            <person name="Gkelis S."/>
        </authorList>
    </citation>
    <scope>NUCLEOTIDE SEQUENCE [LARGE SCALE GENOMIC DNA]</scope>
    <source>
        <strain evidence="4 5">TAU-MAC 1615</strain>
    </source>
</reference>
<organism evidence="4 5">
    <name type="scientific">Leptothoe kymatousa TAU-MAC 1615</name>
    <dbReference type="NCBI Taxonomy" id="2364775"/>
    <lineage>
        <taxon>Bacteria</taxon>
        <taxon>Bacillati</taxon>
        <taxon>Cyanobacteriota</taxon>
        <taxon>Cyanophyceae</taxon>
        <taxon>Nodosilineales</taxon>
        <taxon>Cymatolegaceae</taxon>
        <taxon>Leptothoe</taxon>
        <taxon>Leptothoe kymatousa</taxon>
    </lineage>
</organism>
<dbReference type="Gene3D" id="1.25.40.20">
    <property type="entry name" value="Ankyrin repeat-containing domain"/>
    <property type="match status" value="2"/>
</dbReference>
<feature type="repeat" description="ANK" evidence="3">
    <location>
        <begin position="136"/>
        <end position="168"/>
    </location>
</feature>
<dbReference type="InterPro" id="IPR002110">
    <property type="entry name" value="Ankyrin_rpt"/>
</dbReference>
<sequence length="229" mass="24509">MSSIHEPFVNACIRGDLATVKQRLVDGANIEGIWRSCTGLMWAAAEGHLSIVQLLLAVGARVNARNEVGYTAILYAAEADQRDIVLALLDKEAHTDVSICNRYQETILLLMARQGHGDIVERLVHQGDDLHHTNKIGDTALYLAVGNGHGPTVASLIRLGARVNTANIGGWTPLMMASARGDIDIIELLLAQGADVSPQNNWGGTALSEAKQSFRSSQAVALLRQAGAE</sequence>
<keyword evidence="1" id="KW-0677">Repeat</keyword>
<evidence type="ECO:0000256" key="3">
    <source>
        <dbReference type="PROSITE-ProRule" id="PRU00023"/>
    </source>
</evidence>
<name>A0ABS5Y1E1_9CYAN</name>
<dbReference type="SUPFAM" id="SSF48403">
    <property type="entry name" value="Ankyrin repeat"/>
    <property type="match status" value="1"/>
</dbReference>
<dbReference type="PROSITE" id="PS50297">
    <property type="entry name" value="ANK_REP_REGION"/>
    <property type="match status" value="3"/>
</dbReference>
<dbReference type="InterPro" id="IPR036770">
    <property type="entry name" value="Ankyrin_rpt-contain_sf"/>
</dbReference>
<dbReference type="PANTHER" id="PTHR24171">
    <property type="entry name" value="ANKYRIN REPEAT DOMAIN-CONTAINING PROTEIN 39-RELATED"/>
    <property type="match status" value="1"/>
</dbReference>
<evidence type="ECO:0000256" key="2">
    <source>
        <dbReference type="ARBA" id="ARBA00023043"/>
    </source>
</evidence>
<dbReference type="EMBL" id="JADOER010000004">
    <property type="protein sequence ID" value="MBT9311610.1"/>
    <property type="molecule type" value="Genomic_DNA"/>
</dbReference>
<comment type="caution">
    <text evidence="4">The sequence shown here is derived from an EMBL/GenBank/DDBJ whole genome shotgun (WGS) entry which is preliminary data.</text>
</comment>
<keyword evidence="5" id="KW-1185">Reference proteome</keyword>
<feature type="repeat" description="ANK" evidence="3">
    <location>
        <begin position="169"/>
        <end position="201"/>
    </location>
</feature>
<keyword evidence="2 3" id="KW-0040">ANK repeat</keyword>
<dbReference type="PANTHER" id="PTHR24171:SF10">
    <property type="entry name" value="ANKYRIN REPEAT DOMAIN-CONTAINING PROTEIN 29-LIKE"/>
    <property type="match status" value="1"/>
</dbReference>
<dbReference type="Proteomes" id="UP001196661">
    <property type="component" value="Unassembled WGS sequence"/>
</dbReference>
<accession>A0ABS5Y1E1</accession>
<gene>
    <name evidence="4" type="ORF">IXB28_05285</name>
</gene>
<dbReference type="Pfam" id="PF12796">
    <property type="entry name" value="Ank_2"/>
    <property type="match status" value="2"/>
</dbReference>
<protein>
    <submittedName>
        <fullName evidence="4">Ankyrin repeat domain-containing protein</fullName>
    </submittedName>
</protein>
<evidence type="ECO:0000256" key="1">
    <source>
        <dbReference type="ARBA" id="ARBA00022737"/>
    </source>
</evidence>
<feature type="repeat" description="ANK" evidence="3">
    <location>
        <begin position="35"/>
        <end position="67"/>
    </location>
</feature>
<proteinExistence type="predicted"/>